<proteinExistence type="predicted"/>
<name>A0A087UMG9_STEMI</name>
<dbReference type="SUPFAM" id="SSF50156">
    <property type="entry name" value="PDZ domain-like"/>
    <property type="match status" value="2"/>
</dbReference>
<feature type="non-terminal residue" evidence="3">
    <location>
        <position position="339"/>
    </location>
</feature>
<evidence type="ECO:0000259" key="2">
    <source>
        <dbReference type="PROSITE" id="PS50106"/>
    </source>
</evidence>
<evidence type="ECO:0000256" key="1">
    <source>
        <dbReference type="SAM" id="MobiDB-lite"/>
    </source>
</evidence>
<organism evidence="3 4">
    <name type="scientific">Stegodyphus mimosarum</name>
    <name type="common">African social velvet spider</name>
    <dbReference type="NCBI Taxonomy" id="407821"/>
    <lineage>
        <taxon>Eukaryota</taxon>
        <taxon>Metazoa</taxon>
        <taxon>Ecdysozoa</taxon>
        <taxon>Arthropoda</taxon>
        <taxon>Chelicerata</taxon>
        <taxon>Arachnida</taxon>
        <taxon>Araneae</taxon>
        <taxon>Araneomorphae</taxon>
        <taxon>Entelegynae</taxon>
        <taxon>Eresoidea</taxon>
        <taxon>Eresidae</taxon>
        <taxon>Stegodyphus</taxon>
    </lineage>
</organism>
<feature type="domain" description="PDZ" evidence="2">
    <location>
        <begin position="295"/>
        <end position="339"/>
    </location>
</feature>
<evidence type="ECO:0000313" key="3">
    <source>
        <dbReference type="EMBL" id="KFM78558.1"/>
    </source>
</evidence>
<dbReference type="AlphaFoldDB" id="A0A087UMG9"/>
<dbReference type="PROSITE" id="PS50106">
    <property type="entry name" value="PDZ"/>
    <property type="match status" value="2"/>
</dbReference>
<feature type="domain" description="PDZ" evidence="2">
    <location>
        <begin position="100"/>
        <end position="192"/>
    </location>
</feature>
<evidence type="ECO:0000313" key="4">
    <source>
        <dbReference type="Proteomes" id="UP000054359"/>
    </source>
</evidence>
<dbReference type="InterPro" id="IPR001478">
    <property type="entry name" value="PDZ"/>
</dbReference>
<dbReference type="STRING" id="407821.A0A087UMG9"/>
<sequence>MKENGEHNEVFPSVEDRILLFQGSKHQVPSKFSRMSTSPTVSPVQDESPQQQKSPELPETPHSIPEIPNTEVSTATNATNSAVSSPLLTAVGCQWGVNRTVELWREPGQEIGIGVVMGCIDVQEDESGTPLSGIFIKHVVPDSLAGHNGTINRGDRIVAVNGIDLQNASYKEAIETIQIAENPIKLTVQSLVPWFPFNNENAAQTPSPGHIPGSPVTGSSFHAEKLKQRSMSEDEDILLDTDFQGKVYTSKGVEIDRNSAGYLKIADDDEEEDDYGYTNKKVQKKYGDLKGTVLLVEVEKGANGFGLSLAGNKDRSKMSSFVCGLHPYGKAAKLGTIQV</sequence>
<dbReference type="Gene3D" id="2.30.42.10">
    <property type="match status" value="2"/>
</dbReference>
<dbReference type="EMBL" id="KK120561">
    <property type="protein sequence ID" value="KFM78558.1"/>
    <property type="molecule type" value="Genomic_DNA"/>
</dbReference>
<dbReference type="OrthoDB" id="6420429at2759"/>
<dbReference type="Pfam" id="PF00595">
    <property type="entry name" value="PDZ"/>
    <property type="match status" value="1"/>
</dbReference>
<dbReference type="InterPro" id="IPR051109">
    <property type="entry name" value="MAM_complex_regulator"/>
</dbReference>
<dbReference type="Proteomes" id="UP000054359">
    <property type="component" value="Unassembled WGS sequence"/>
</dbReference>
<dbReference type="PANTHER" id="PTHR14063">
    <property type="entry name" value="PROTEIN LIN-7 HOMOLOG"/>
    <property type="match status" value="1"/>
</dbReference>
<keyword evidence="4" id="KW-1185">Reference proteome</keyword>
<accession>A0A087UMG9</accession>
<feature type="region of interest" description="Disordered" evidence="1">
    <location>
        <begin position="25"/>
        <end position="69"/>
    </location>
</feature>
<gene>
    <name evidence="3" type="ORF">X975_02005</name>
</gene>
<protein>
    <submittedName>
        <fullName evidence="3">Multiple PDZ domain protein</fullName>
    </submittedName>
</protein>
<dbReference type="InterPro" id="IPR036034">
    <property type="entry name" value="PDZ_sf"/>
</dbReference>
<dbReference type="SMART" id="SM00228">
    <property type="entry name" value="PDZ"/>
    <property type="match status" value="1"/>
</dbReference>
<reference evidence="3 4" key="1">
    <citation type="submission" date="2013-11" db="EMBL/GenBank/DDBJ databases">
        <title>Genome sequencing of Stegodyphus mimosarum.</title>
        <authorList>
            <person name="Bechsgaard J."/>
        </authorList>
    </citation>
    <scope>NUCLEOTIDE SEQUENCE [LARGE SCALE GENOMIC DNA]</scope>
</reference>
<feature type="compositionally biased region" description="Polar residues" evidence="1">
    <location>
        <begin position="33"/>
        <end position="54"/>
    </location>
</feature>